<dbReference type="Gene3D" id="3.30.1490.20">
    <property type="entry name" value="ATP-grasp fold, A domain"/>
    <property type="match status" value="1"/>
</dbReference>
<dbReference type="GO" id="GO:0006189">
    <property type="term" value="P:'de novo' IMP biosynthetic process"/>
    <property type="evidence" value="ECO:0007669"/>
    <property type="project" value="UniProtKB-UniPathway"/>
</dbReference>
<comment type="cofactor">
    <cofactor evidence="1">
        <name>Mn(2+)</name>
        <dbReference type="ChEBI" id="CHEBI:29035"/>
    </cofactor>
</comment>
<dbReference type="InterPro" id="IPR011761">
    <property type="entry name" value="ATP-grasp"/>
</dbReference>
<evidence type="ECO:0000256" key="12">
    <source>
        <dbReference type="PROSITE-ProRule" id="PRU00409"/>
    </source>
</evidence>
<evidence type="ECO:0000256" key="11">
    <source>
        <dbReference type="ARBA" id="ARBA00042864"/>
    </source>
</evidence>
<name>A0A1F5N9G6_9BACT</name>
<dbReference type="Proteomes" id="UP000177610">
    <property type="component" value="Unassembled WGS sequence"/>
</dbReference>
<dbReference type="Gene3D" id="3.90.600.10">
    <property type="entry name" value="Phosphoribosylglycinamide synthetase, C-terminal domain"/>
    <property type="match status" value="1"/>
</dbReference>
<keyword evidence="8 12" id="KW-0067">ATP-binding</keyword>
<dbReference type="Pfam" id="PF02844">
    <property type="entry name" value="GARS_N"/>
    <property type="match status" value="1"/>
</dbReference>
<keyword evidence="7" id="KW-0658">Purine biosynthesis</keyword>
<dbReference type="UniPathway" id="UPA00074">
    <property type="reaction ID" value="UER00125"/>
</dbReference>
<dbReference type="InterPro" id="IPR011054">
    <property type="entry name" value="Rudment_hybrid_motif"/>
</dbReference>
<dbReference type="Gene3D" id="3.30.470.20">
    <property type="entry name" value="ATP-grasp fold, B domain"/>
    <property type="match status" value="1"/>
</dbReference>
<dbReference type="PANTHER" id="PTHR43472">
    <property type="entry name" value="PHOSPHORIBOSYLAMINE--GLYCINE LIGASE"/>
    <property type="match status" value="1"/>
</dbReference>
<dbReference type="EMBL" id="MFEH01000001">
    <property type="protein sequence ID" value="OGE74306.1"/>
    <property type="molecule type" value="Genomic_DNA"/>
</dbReference>
<feature type="domain" description="ATP-grasp" evidence="13">
    <location>
        <begin position="107"/>
        <end position="329"/>
    </location>
</feature>
<dbReference type="Gene3D" id="3.40.50.20">
    <property type="match status" value="1"/>
</dbReference>
<keyword evidence="5" id="KW-0436">Ligase</keyword>
<evidence type="ECO:0000256" key="3">
    <source>
        <dbReference type="ARBA" id="ARBA00005174"/>
    </source>
</evidence>
<dbReference type="PROSITE" id="PS50975">
    <property type="entry name" value="ATP_GRASP"/>
    <property type="match status" value="1"/>
</dbReference>
<sequence>MRIWLLGTEGRLAKMARHLNKFGHDVFFSGPGCPGTERHASRIKFDLKELDFQKMRQLASDHAIDLAVPGSEDLLDQGIVNEFEGVCRVFGPTREAVKLETDKRFSYEIMTNVKIPQAFTRWYENFHIAYGDLKSHFDNFDLPLVIKPQGPTAGKGVIVAHDLATGKKALKDMLVDHKYKEASRMIGLADYLTGSECTVFVLSDGHEDSIRFFAAARDCKAAWPAKDGKPAGPNTGGMWGLSSIPEWDEFLYEEVMGYARNVIRLMRRMRHPFRGCLYISLKLVPMEDLPRLVTPTVVEFNGRFGDPEAQATFERLESDLAPILWACTESGKLNSVEIKMSDRVGGCLVIAAPGYPESSQKGGKITGTEEAEALGVEVEHCGTKLNDANELVVDGGRVLNLNASDANVEALRDKLNRAAACIHFEGGQHWRNDFGDPSVAS</sequence>
<reference evidence="14 15" key="1">
    <citation type="journal article" date="2016" name="Nat. Commun.">
        <title>Thousands of microbial genomes shed light on interconnected biogeochemical processes in an aquifer system.</title>
        <authorList>
            <person name="Anantharaman K."/>
            <person name="Brown C.T."/>
            <person name="Hug L.A."/>
            <person name="Sharon I."/>
            <person name="Castelle C.J."/>
            <person name="Probst A.J."/>
            <person name="Thomas B.C."/>
            <person name="Singh A."/>
            <person name="Wilkins M.J."/>
            <person name="Karaoz U."/>
            <person name="Brodie E.L."/>
            <person name="Williams K.H."/>
            <person name="Hubbard S.S."/>
            <person name="Banfield J.F."/>
        </authorList>
    </citation>
    <scope>NUCLEOTIDE SEQUENCE [LARGE SCALE GENOMIC DNA]</scope>
</reference>
<dbReference type="EC" id="6.3.4.13" evidence="4"/>
<dbReference type="SUPFAM" id="SSF51246">
    <property type="entry name" value="Rudiment single hybrid motif"/>
    <property type="match status" value="1"/>
</dbReference>
<dbReference type="AlphaFoldDB" id="A0A1F5N9G6"/>
<dbReference type="Pfam" id="PF01071">
    <property type="entry name" value="GARS_A"/>
    <property type="match status" value="1"/>
</dbReference>
<accession>A0A1F5N9G6</accession>
<protein>
    <recommendedName>
        <fullName evidence="4">phosphoribosylamine--glycine ligase</fullName>
        <ecNumber evidence="4">6.3.4.13</ecNumber>
    </recommendedName>
    <alternativeName>
        <fullName evidence="10">Glycinamide ribonucleotide synthetase</fullName>
    </alternativeName>
    <alternativeName>
        <fullName evidence="11">Phosphoribosylglycinamide synthetase</fullName>
    </alternativeName>
</protein>
<dbReference type="PROSITE" id="PS00184">
    <property type="entry name" value="GARS"/>
    <property type="match status" value="1"/>
</dbReference>
<comment type="similarity">
    <text evidence="9">Belongs to the GARS family.</text>
</comment>
<dbReference type="STRING" id="1817821.A2717_02045"/>
<dbReference type="SUPFAM" id="SSF52440">
    <property type="entry name" value="PreATP-grasp domain"/>
    <property type="match status" value="1"/>
</dbReference>
<evidence type="ECO:0000313" key="14">
    <source>
        <dbReference type="EMBL" id="OGE74306.1"/>
    </source>
</evidence>
<evidence type="ECO:0000259" key="13">
    <source>
        <dbReference type="PROSITE" id="PS50975"/>
    </source>
</evidence>
<evidence type="ECO:0000256" key="1">
    <source>
        <dbReference type="ARBA" id="ARBA00001936"/>
    </source>
</evidence>
<evidence type="ECO:0000256" key="7">
    <source>
        <dbReference type="ARBA" id="ARBA00022755"/>
    </source>
</evidence>
<dbReference type="PANTHER" id="PTHR43472:SF1">
    <property type="entry name" value="PHOSPHORIBOSYLAMINE--GLYCINE LIGASE, CHLOROPLASTIC"/>
    <property type="match status" value="1"/>
</dbReference>
<dbReference type="SMART" id="SM01210">
    <property type="entry name" value="GARS_C"/>
    <property type="match status" value="1"/>
</dbReference>
<dbReference type="InterPro" id="IPR020560">
    <property type="entry name" value="PRibGlycinamide_synth_C-dom"/>
</dbReference>
<evidence type="ECO:0000256" key="4">
    <source>
        <dbReference type="ARBA" id="ARBA00013255"/>
    </source>
</evidence>
<dbReference type="SUPFAM" id="SSF56059">
    <property type="entry name" value="Glutathione synthetase ATP-binding domain-like"/>
    <property type="match status" value="1"/>
</dbReference>
<evidence type="ECO:0000313" key="15">
    <source>
        <dbReference type="Proteomes" id="UP000177610"/>
    </source>
</evidence>
<organism evidence="14 15">
    <name type="scientific">Candidatus Doudnabacteria bacterium RIFCSPHIGHO2_01_FULL_41_86</name>
    <dbReference type="NCBI Taxonomy" id="1817821"/>
    <lineage>
        <taxon>Bacteria</taxon>
        <taxon>Candidatus Doudnaibacteriota</taxon>
    </lineage>
</organism>
<evidence type="ECO:0000256" key="9">
    <source>
        <dbReference type="ARBA" id="ARBA00038345"/>
    </source>
</evidence>
<dbReference type="Pfam" id="PF02843">
    <property type="entry name" value="GARS_C"/>
    <property type="match status" value="1"/>
</dbReference>
<dbReference type="InterPro" id="IPR013815">
    <property type="entry name" value="ATP_grasp_subdomain_1"/>
</dbReference>
<proteinExistence type="inferred from homology"/>
<dbReference type="SMART" id="SM01209">
    <property type="entry name" value="GARS_A"/>
    <property type="match status" value="1"/>
</dbReference>
<dbReference type="InterPro" id="IPR020559">
    <property type="entry name" value="PRibGlycinamide_synth_CS"/>
</dbReference>
<dbReference type="GO" id="GO:0004637">
    <property type="term" value="F:phosphoribosylamine-glycine ligase activity"/>
    <property type="evidence" value="ECO:0007669"/>
    <property type="project" value="UniProtKB-EC"/>
</dbReference>
<dbReference type="InterPro" id="IPR000115">
    <property type="entry name" value="PRibGlycinamide_synth"/>
</dbReference>
<keyword evidence="6 12" id="KW-0547">Nucleotide-binding</keyword>
<comment type="cofactor">
    <cofactor evidence="2">
        <name>Mg(2+)</name>
        <dbReference type="ChEBI" id="CHEBI:18420"/>
    </cofactor>
</comment>
<evidence type="ECO:0000256" key="10">
    <source>
        <dbReference type="ARBA" id="ARBA00042242"/>
    </source>
</evidence>
<dbReference type="GO" id="GO:0005524">
    <property type="term" value="F:ATP binding"/>
    <property type="evidence" value="ECO:0007669"/>
    <property type="project" value="UniProtKB-UniRule"/>
</dbReference>
<evidence type="ECO:0000256" key="8">
    <source>
        <dbReference type="ARBA" id="ARBA00022840"/>
    </source>
</evidence>
<dbReference type="InterPro" id="IPR037123">
    <property type="entry name" value="PRibGlycinamide_synth_C_sf"/>
</dbReference>
<dbReference type="InterPro" id="IPR016185">
    <property type="entry name" value="PreATP-grasp_dom_sf"/>
</dbReference>
<dbReference type="GO" id="GO:0046872">
    <property type="term" value="F:metal ion binding"/>
    <property type="evidence" value="ECO:0007669"/>
    <property type="project" value="InterPro"/>
</dbReference>
<comment type="pathway">
    <text evidence="3">Purine metabolism; IMP biosynthesis via de novo pathway; N(1)-(5-phospho-D-ribosyl)glycinamide from 5-phospho-alpha-D-ribose 1-diphosphate: step 2/2.</text>
</comment>
<evidence type="ECO:0000256" key="6">
    <source>
        <dbReference type="ARBA" id="ARBA00022741"/>
    </source>
</evidence>
<dbReference type="GO" id="GO:0009113">
    <property type="term" value="P:purine nucleobase biosynthetic process"/>
    <property type="evidence" value="ECO:0007669"/>
    <property type="project" value="InterPro"/>
</dbReference>
<comment type="caution">
    <text evidence="14">The sequence shown here is derived from an EMBL/GenBank/DDBJ whole genome shotgun (WGS) entry which is preliminary data.</text>
</comment>
<gene>
    <name evidence="14" type="ORF">A2717_02045</name>
</gene>
<dbReference type="InterPro" id="IPR020561">
    <property type="entry name" value="PRibGlycinamid_synth_ATP-grasp"/>
</dbReference>
<dbReference type="InterPro" id="IPR020562">
    <property type="entry name" value="PRibGlycinamide_synth_N"/>
</dbReference>
<evidence type="ECO:0000256" key="2">
    <source>
        <dbReference type="ARBA" id="ARBA00001946"/>
    </source>
</evidence>
<evidence type="ECO:0000256" key="5">
    <source>
        <dbReference type="ARBA" id="ARBA00022598"/>
    </source>
</evidence>